<evidence type="ECO:0000313" key="7">
    <source>
        <dbReference type="Proteomes" id="UP001500962"/>
    </source>
</evidence>
<dbReference type="Proteomes" id="UP000830542">
    <property type="component" value="Plasmid unnamed2"/>
</dbReference>
<name>A0AAV3SFB0_HALDO</name>
<dbReference type="GeneID" id="71763638"/>
<dbReference type="PIRSF" id="PIRSF000429">
    <property type="entry name" value="Ac-CoA_Ac_transf"/>
    <property type="match status" value="1"/>
</dbReference>
<dbReference type="AlphaFoldDB" id="A0AAV3SFB0"/>
<sequence>MSDVYLVGAGMTEFGTFEDKSVKELGGESVYRALQSSGVDKEDVEFASCGNFGSALFGAQGKTVGQLSLKEVGITGIPVVNVENGGATGAQSFQTAWAEIASGRSDVAIALGVEKMSGIETDEMLDVMANAGDRELEGGNGITWPGLFAMIARRRMHDAGTTREQMAQVAVNHHQNATENPYAQRPADITMDDVFNSPIVADPLRLYESCPTTDGAAAVILASESVVEEYTDDPVRVAATTQLSGTYPDDLDIARAETVGEAATRAYDEASMTPDDVDVVEIHDAFSVEEPIYLEELGFCEFGEGDELVENGETQLDGQIPFCPSGGLLARGHPIGATGIAQLVELYWQLRGEADGRQVPDAEVGLSQIVGTFVNIDYGCVIVNILEQA</sequence>
<dbReference type="GO" id="GO:0016747">
    <property type="term" value="F:acyltransferase activity, transferring groups other than amino-acyl groups"/>
    <property type="evidence" value="ECO:0007669"/>
    <property type="project" value="InterPro"/>
</dbReference>
<dbReference type="GO" id="GO:0008299">
    <property type="term" value="P:isoprenoid biosynthetic process"/>
    <property type="evidence" value="ECO:0007669"/>
    <property type="project" value="UniProtKB-KW"/>
</dbReference>
<dbReference type="InterPro" id="IPR002155">
    <property type="entry name" value="Thiolase"/>
</dbReference>
<reference evidence="4" key="3">
    <citation type="submission" date="2023-12" db="EMBL/GenBank/DDBJ databases">
        <authorList>
            <person name="Sun Q."/>
            <person name="Inoue M."/>
        </authorList>
    </citation>
    <scope>NUCLEOTIDE SEQUENCE</scope>
    <source>
        <strain evidence="4">JCM 12289</strain>
    </source>
</reference>
<keyword evidence="6" id="KW-1185">Reference proteome</keyword>
<dbReference type="PANTHER" id="PTHR42870:SF1">
    <property type="entry name" value="NON-SPECIFIC LIPID-TRANSFER PROTEIN-LIKE 2"/>
    <property type="match status" value="1"/>
</dbReference>
<feature type="domain" description="Thiolase N-terminal" evidence="2">
    <location>
        <begin position="4"/>
        <end position="225"/>
    </location>
</feature>
<dbReference type="SUPFAM" id="SSF53901">
    <property type="entry name" value="Thiolase-like"/>
    <property type="match status" value="2"/>
</dbReference>
<dbReference type="Pfam" id="PF22691">
    <property type="entry name" value="Thiolase_C_1"/>
    <property type="match status" value="1"/>
</dbReference>
<gene>
    <name evidence="4" type="ORF">GCM10008985_16160</name>
    <name evidence="5" type="ORF">MUK72_17280</name>
</gene>
<dbReference type="RefSeq" id="WP_244706171.1">
    <property type="nucleotide sequence ID" value="NZ_BAAADN010000025.1"/>
</dbReference>
<dbReference type="KEGG" id="hdo:MUK72_17280"/>
<dbReference type="InterPro" id="IPR020616">
    <property type="entry name" value="Thiolase_N"/>
</dbReference>
<reference evidence="4" key="1">
    <citation type="journal article" date="2014" name="Int. J. Syst. Evol. Microbiol.">
        <title>Complete genome sequence of Corynebacterium casei LMG S-19264T (=DSM 44701T), isolated from a smear-ripened cheese.</title>
        <authorList>
            <consortium name="US DOE Joint Genome Institute (JGI-PGF)"/>
            <person name="Walter F."/>
            <person name="Albersmeier A."/>
            <person name="Kalinowski J."/>
            <person name="Ruckert C."/>
        </authorList>
    </citation>
    <scope>NUCLEOTIDE SEQUENCE</scope>
    <source>
        <strain evidence="4">JCM 12289</strain>
    </source>
</reference>
<feature type="domain" description="Thiolase C-terminal" evidence="3">
    <location>
        <begin position="252"/>
        <end position="375"/>
    </location>
</feature>
<evidence type="ECO:0000259" key="2">
    <source>
        <dbReference type="Pfam" id="PF00108"/>
    </source>
</evidence>
<evidence type="ECO:0000259" key="3">
    <source>
        <dbReference type="Pfam" id="PF22691"/>
    </source>
</evidence>
<evidence type="ECO:0000256" key="1">
    <source>
        <dbReference type="ARBA" id="ARBA00023229"/>
    </source>
</evidence>
<dbReference type="Proteomes" id="UP001500962">
    <property type="component" value="Unassembled WGS sequence"/>
</dbReference>
<dbReference type="Gene3D" id="3.40.47.10">
    <property type="match status" value="1"/>
</dbReference>
<dbReference type="InterPro" id="IPR055140">
    <property type="entry name" value="Thiolase_C_2"/>
</dbReference>
<evidence type="ECO:0000313" key="6">
    <source>
        <dbReference type="Proteomes" id="UP000830542"/>
    </source>
</evidence>
<keyword evidence="5" id="KW-0614">Plasmid</keyword>
<dbReference type="InterPro" id="IPR016039">
    <property type="entry name" value="Thiolase-like"/>
</dbReference>
<reference evidence="5" key="2">
    <citation type="submission" date="2022-04" db="EMBL/GenBank/DDBJ databases">
        <title>Sequencing and genomic assembly of Halococcus dombrowskii.</title>
        <authorList>
            <person name="Lim S.W."/>
            <person name="MacLea K.S."/>
        </authorList>
    </citation>
    <scope>NUCLEOTIDE SEQUENCE</scope>
    <source>
        <strain evidence="5">H4</strain>
        <plasmid evidence="5">unnamed2</plasmid>
    </source>
</reference>
<evidence type="ECO:0000313" key="5">
    <source>
        <dbReference type="EMBL" id="UOO96960.1"/>
    </source>
</evidence>
<evidence type="ECO:0000313" key="4">
    <source>
        <dbReference type="EMBL" id="GAA0460471.1"/>
    </source>
</evidence>
<keyword evidence="1" id="KW-0414">Isoprene biosynthesis</keyword>
<protein>
    <submittedName>
        <fullName evidence="4">Thiolase domain-containing protein</fullName>
    </submittedName>
    <submittedName>
        <fullName evidence="5">Thiolase family protein</fullName>
    </submittedName>
</protein>
<dbReference type="Pfam" id="PF00108">
    <property type="entry name" value="Thiolase_N"/>
    <property type="match status" value="1"/>
</dbReference>
<dbReference type="PANTHER" id="PTHR42870">
    <property type="entry name" value="ACETYL-COA C-ACETYLTRANSFERASE"/>
    <property type="match status" value="1"/>
</dbReference>
<dbReference type="CDD" id="cd00829">
    <property type="entry name" value="SCP-x_thiolase"/>
    <property type="match status" value="1"/>
</dbReference>
<organism evidence="4 7">
    <name type="scientific">Halococcus dombrowskii</name>
    <dbReference type="NCBI Taxonomy" id="179637"/>
    <lineage>
        <taxon>Archaea</taxon>
        <taxon>Methanobacteriati</taxon>
        <taxon>Methanobacteriota</taxon>
        <taxon>Stenosarchaea group</taxon>
        <taxon>Halobacteria</taxon>
        <taxon>Halobacteriales</taxon>
        <taxon>Halococcaceae</taxon>
        <taxon>Halococcus</taxon>
    </lineage>
</organism>
<proteinExistence type="predicted"/>
<dbReference type="EMBL" id="BAAADN010000025">
    <property type="protein sequence ID" value="GAA0460471.1"/>
    <property type="molecule type" value="Genomic_DNA"/>
</dbReference>
<geneLocation type="plasmid" evidence="5 6">
    <name>unnamed2</name>
</geneLocation>
<dbReference type="EMBL" id="CP095007">
    <property type="protein sequence ID" value="UOO96960.1"/>
    <property type="molecule type" value="Genomic_DNA"/>
</dbReference>
<accession>A0AAV3SFB0</accession>